<dbReference type="InterPro" id="IPR002398">
    <property type="entry name" value="Pept_C14"/>
</dbReference>
<dbReference type="PROSITE" id="PS50208">
    <property type="entry name" value="CASPASE_P20"/>
    <property type="match status" value="1"/>
</dbReference>
<dbReference type="EMBL" id="CAXIEN010000224">
    <property type="protein sequence ID" value="CAL1288022.1"/>
    <property type="molecule type" value="Genomic_DNA"/>
</dbReference>
<dbReference type="AlphaFoldDB" id="A0AAV2AVR4"/>
<protein>
    <recommendedName>
        <fullName evidence="7">Caspase-8</fullName>
    </recommendedName>
</protein>
<evidence type="ECO:0000313" key="5">
    <source>
        <dbReference type="EMBL" id="CAL1288022.1"/>
    </source>
</evidence>
<sequence>MDQDRTDTVDIGVDEKLNESFSTYLSLTNTVDPVAEQEVALQPENCQRTEPKEGDCYIFDYQKFEGMAKRLSPRNGSEKDAARLKHDFMQLNLDVHLHSNLTYDETFDVLKEASRKNYSKSKYFVCCFLTHGGENGGLWAKDKRMYINDILIIFSESSSLKGIPKIFITEACQGEEAELAVSTDSADSCMSTDTEDFPNFLIANSTYTGTVAFKTSNKKEEIGYGSYFIDEFCRSLEEFSSSLDLLRILTIVNCRMANMFLSHVEGNTKFDKKKQMPCFYSTLKEKIVFNRNIEPFVSKDTKWFDMRRKRHRSGLDSTNGLQSNRYCIKGAERVLFLSVAIENIFKDDSVLRSAFNLETDMGNRNYSCKTFQGNFQKSKILEFLNKSSKQSGTRNESKAKKTSEVDCLICYVASYSRGDSVCDAGGRKISKKDIVEKFIGQMNKTFVGKPKIFIFLLRKLHMDEKLPGERFCEDFEPTKVFDTDIEMSFQYFNLGTDSVDGVTNQIINTSDRGLNASTESTNDECIGENLIPVHADILQICITVKDWEQAIGPMNLFQEILKKSPTEDLLSLLTEFNCELVEKHDFFKISKKSFSMISTLTKTLYLP</sequence>
<dbReference type="PANTHER" id="PTHR10454:SF248">
    <property type="entry name" value="CASPASE-8-LIKE"/>
    <property type="match status" value="1"/>
</dbReference>
<dbReference type="PRINTS" id="PR00376">
    <property type="entry name" value="IL1BCENZYME"/>
</dbReference>
<comment type="similarity">
    <text evidence="1 2">Belongs to the peptidase C14A family.</text>
</comment>
<dbReference type="InterPro" id="IPR011600">
    <property type="entry name" value="Pept_C14_caspase"/>
</dbReference>
<dbReference type="SMART" id="SM00115">
    <property type="entry name" value="CASc"/>
    <property type="match status" value="1"/>
</dbReference>
<dbReference type="InterPro" id="IPR001309">
    <property type="entry name" value="Pept_C14_p20"/>
</dbReference>
<dbReference type="PROSITE" id="PS50207">
    <property type="entry name" value="CASPASE_P10"/>
    <property type="match status" value="1"/>
</dbReference>
<comment type="caution">
    <text evidence="5">The sequence shown here is derived from an EMBL/GenBank/DDBJ whole genome shotgun (WGS) entry which is preliminary data.</text>
</comment>
<gene>
    <name evidence="5" type="ORF">LARSCL_LOCUS15127</name>
</gene>
<dbReference type="PANTHER" id="PTHR10454">
    <property type="entry name" value="CASPASE"/>
    <property type="match status" value="1"/>
</dbReference>
<dbReference type="GO" id="GO:0006508">
    <property type="term" value="P:proteolysis"/>
    <property type="evidence" value="ECO:0007669"/>
    <property type="project" value="InterPro"/>
</dbReference>
<evidence type="ECO:0008006" key="7">
    <source>
        <dbReference type="Google" id="ProtNLM"/>
    </source>
</evidence>
<feature type="domain" description="Caspase family p10" evidence="3">
    <location>
        <begin position="225"/>
        <end position="291"/>
    </location>
</feature>
<dbReference type="InterPro" id="IPR002138">
    <property type="entry name" value="Pept_C14_p10"/>
</dbReference>
<keyword evidence="6" id="KW-1185">Reference proteome</keyword>
<evidence type="ECO:0000256" key="2">
    <source>
        <dbReference type="RuleBase" id="RU003971"/>
    </source>
</evidence>
<evidence type="ECO:0000259" key="4">
    <source>
        <dbReference type="PROSITE" id="PS50208"/>
    </source>
</evidence>
<dbReference type="SUPFAM" id="SSF52129">
    <property type="entry name" value="Caspase-like"/>
    <property type="match status" value="2"/>
</dbReference>
<dbReference type="Proteomes" id="UP001497382">
    <property type="component" value="Unassembled WGS sequence"/>
</dbReference>
<evidence type="ECO:0000256" key="1">
    <source>
        <dbReference type="ARBA" id="ARBA00010134"/>
    </source>
</evidence>
<evidence type="ECO:0000313" key="6">
    <source>
        <dbReference type="Proteomes" id="UP001497382"/>
    </source>
</evidence>
<dbReference type="InterPro" id="IPR029030">
    <property type="entry name" value="Caspase-like_dom_sf"/>
</dbReference>
<name>A0AAV2AVR4_9ARAC</name>
<reference evidence="5 6" key="1">
    <citation type="submission" date="2024-04" db="EMBL/GenBank/DDBJ databases">
        <authorList>
            <person name="Rising A."/>
            <person name="Reimegard J."/>
            <person name="Sonavane S."/>
            <person name="Akerstrom W."/>
            <person name="Nylinder S."/>
            <person name="Hedman E."/>
            <person name="Kallberg Y."/>
        </authorList>
    </citation>
    <scope>NUCLEOTIDE SEQUENCE [LARGE SCALE GENOMIC DNA]</scope>
</reference>
<dbReference type="Gene3D" id="3.40.50.1460">
    <property type="match status" value="2"/>
</dbReference>
<accession>A0AAV2AVR4</accession>
<proteinExistence type="inferred from homology"/>
<evidence type="ECO:0000259" key="3">
    <source>
        <dbReference type="PROSITE" id="PS50207"/>
    </source>
</evidence>
<feature type="domain" description="Caspase family p20" evidence="4">
    <location>
        <begin position="52"/>
        <end position="176"/>
    </location>
</feature>
<organism evidence="5 6">
    <name type="scientific">Larinioides sclopetarius</name>
    <dbReference type="NCBI Taxonomy" id="280406"/>
    <lineage>
        <taxon>Eukaryota</taxon>
        <taxon>Metazoa</taxon>
        <taxon>Ecdysozoa</taxon>
        <taxon>Arthropoda</taxon>
        <taxon>Chelicerata</taxon>
        <taxon>Arachnida</taxon>
        <taxon>Araneae</taxon>
        <taxon>Araneomorphae</taxon>
        <taxon>Entelegynae</taxon>
        <taxon>Araneoidea</taxon>
        <taxon>Araneidae</taxon>
        <taxon>Larinioides</taxon>
    </lineage>
</organism>
<dbReference type="Pfam" id="PF00656">
    <property type="entry name" value="Peptidase_C14"/>
    <property type="match status" value="1"/>
</dbReference>
<dbReference type="InterPro" id="IPR015917">
    <property type="entry name" value="Pept_C14A"/>
</dbReference>
<dbReference type="GO" id="GO:0004197">
    <property type="term" value="F:cysteine-type endopeptidase activity"/>
    <property type="evidence" value="ECO:0007669"/>
    <property type="project" value="InterPro"/>
</dbReference>